<protein>
    <submittedName>
        <fullName evidence="4">Mg-dependent DNase</fullName>
    </submittedName>
</protein>
<keyword evidence="3" id="KW-0378">Hydrolase</keyword>
<dbReference type="PANTHER" id="PTHR46317">
    <property type="entry name" value="HYDROLASE OF PHP SUPERFAMILY-RELATED PROTEIN"/>
    <property type="match status" value="1"/>
</dbReference>
<proteinExistence type="inferred from homology"/>
<dbReference type="InterPro" id="IPR032466">
    <property type="entry name" value="Metal_Hydrolase"/>
</dbReference>
<reference evidence="4 5" key="1">
    <citation type="submission" date="2016-08" db="EMBL/GenBank/DDBJ databases">
        <authorList>
            <person name="Loux V."/>
            <person name="Rue O."/>
        </authorList>
    </citation>
    <scope>NUCLEOTIDE SEQUENCE [LARGE SCALE GENOMIC DNA]</scope>
    <source>
        <strain evidence="4 5">AFSSA_08CEB44bac</strain>
    </source>
</reference>
<dbReference type="SUPFAM" id="SSF51556">
    <property type="entry name" value="Metallo-dependent hydrolases"/>
    <property type="match status" value="1"/>
</dbReference>
<dbReference type="AlphaFoldDB" id="A0AAX2CBL0"/>
<accession>A0AAX2CBL0</accession>
<organism evidence="4 5">
    <name type="scientific">Bacillus cytotoxicus</name>
    <dbReference type="NCBI Taxonomy" id="580165"/>
    <lineage>
        <taxon>Bacteria</taxon>
        <taxon>Bacillati</taxon>
        <taxon>Bacillota</taxon>
        <taxon>Bacilli</taxon>
        <taxon>Bacillales</taxon>
        <taxon>Bacillaceae</taxon>
        <taxon>Bacillus</taxon>
        <taxon>Bacillus cereus group</taxon>
    </lineage>
</organism>
<comment type="similarity">
    <text evidence="1">Belongs to the metallo-dependent hydrolases superfamily. TatD-type hydrolase family.</text>
</comment>
<dbReference type="GO" id="GO:0016788">
    <property type="term" value="F:hydrolase activity, acting on ester bonds"/>
    <property type="evidence" value="ECO:0007669"/>
    <property type="project" value="InterPro"/>
</dbReference>
<dbReference type="Proteomes" id="UP000242164">
    <property type="component" value="Unassembled WGS sequence"/>
</dbReference>
<dbReference type="Pfam" id="PF01026">
    <property type="entry name" value="TatD_DNase"/>
    <property type="match status" value="1"/>
</dbReference>
<dbReference type="GO" id="GO:0046872">
    <property type="term" value="F:metal ion binding"/>
    <property type="evidence" value="ECO:0007669"/>
    <property type="project" value="UniProtKB-KW"/>
</dbReference>
<dbReference type="PANTHER" id="PTHR46317:SF1">
    <property type="entry name" value="HYDROLASE, TATD FAMILY"/>
    <property type="match status" value="1"/>
</dbReference>
<evidence type="ECO:0000313" key="4">
    <source>
        <dbReference type="EMBL" id="SCL82603.1"/>
    </source>
</evidence>
<name>A0AAX2CBL0_9BACI</name>
<evidence type="ECO:0000256" key="1">
    <source>
        <dbReference type="ARBA" id="ARBA00009275"/>
    </source>
</evidence>
<comment type="caution">
    <text evidence="4">The sequence shown here is derived from an EMBL/GenBank/DDBJ whole genome shotgun (WGS) entry which is preliminary data.</text>
</comment>
<dbReference type="InterPro" id="IPR001130">
    <property type="entry name" value="TatD-like"/>
</dbReference>
<dbReference type="Gene3D" id="3.20.20.140">
    <property type="entry name" value="Metal-dependent hydrolases"/>
    <property type="match status" value="1"/>
</dbReference>
<dbReference type="EMBL" id="FMIK01000007">
    <property type="protein sequence ID" value="SCL82603.1"/>
    <property type="molecule type" value="Genomic_DNA"/>
</dbReference>
<evidence type="ECO:0000256" key="3">
    <source>
        <dbReference type="ARBA" id="ARBA00022801"/>
    </source>
</evidence>
<evidence type="ECO:0000313" key="5">
    <source>
        <dbReference type="Proteomes" id="UP000242164"/>
    </source>
</evidence>
<keyword evidence="2" id="KW-0479">Metal-binding</keyword>
<evidence type="ECO:0000256" key="2">
    <source>
        <dbReference type="ARBA" id="ARBA00022723"/>
    </source>
</evidence>
<sequence>MAKEYHLPIILHAVYEYADIVCDLLEKHGISYAHFHWFKGSKETMERVIRNGYYISITPNTLYKEKIRSIVSFYPLKYMVIETDGPWEFQVNQITHPNMIKDV</sequence>
<gene>
    <name evidence="4" type="ORF">BCB44BAC_00232</name>
</gene>